<protein>
    <recommendedName>
        <fullName evidence="7">Fe2OG dioxygenase domain-containing protein</fullName>
    </recommendedName>
</protein>
<dbReference type="InterPro" id="IPR050295">
    <property type="entry name" value="Plant_2OG-oxidoreductases"/>
</dbReference>
<dbReference type="STRING" id="77586.A0A0D9W1K7"/>
<feature type="domain" description="Fe2OG dioxygenase" evidence="7">
    <location>
        <begin position="211"/>
        <end position="320"/>
    </location>
</feature>
<dbReference type="EnsemblPlants" id="LPERR03G35470.1">
    <property type="protein sequence ID" value="LPERR03G35470.1"/>
    <property type="gene ID" value="LPERR03G35470"/>
</dbReference>
<accession>A0A0D9W1K7</accession>
<dbReference type="Gramene" id="LPERR03G35470.1">
    <property type="protein sequence ID" value="LPERR03G35470.1"/>
    <property type="gene ID" value="LPERR03G35470"/>
</dbReference>
<dbReference type="InterPro" id="IPR026992">
    <property type="entry name" value="DIOX_N"/>
</dbReference>
<proteinExistence type="inferred from homology"/>
<dbReference type="InterPro" id="IPR005123">
    <property type="entry name" value="Oxoglu/Fe-dep_dioxygenase_dom"/>
</dbReference>
<evidence type="ECO:0000313" key="9">
    <source>
        <dbReference type="Proteomes" id="UP000032180"/>
    </source>
</evidence>
<evidence type="ECO:0000259" key="7">
    <source>
        <dbReference type="PROSITE" id="PS51471"/>
    </source>
</evidence>
<evidence type="ECO:0000313" key="8">
    <source>
        <dbReference type="EnsemblPlants" id="LPERR03G35470.1"/>
    </source>
</evidence>
<evidence type="ECO:0000256" key="6">
    <source>
        <dbReference type="SAM" id="MobiDB-lite"/>
    </source>
</evidence>
<feature type="region of interest" description="Disordered" evidence="6">
    <location>
        <begin position="1"/>
        <end position="28"/>
    </location>
</feature>
<dbReference type="HOGENOM" id="CLU_010119_16_0_1"/>
<dbReference type="SUPFAM" id="SSF51197">
    <property type="entry name" value="Clavaminate synthase-like"/>
    <property type="match status" value="1"/>
</dbReference>
<dbReference type="FunFam" id="2.60.120.330:FF:000079">
    <property type="entry name" value="Protein SRG1"/>
    <property type="match status" value="1"/>
</dbReference>
<dbReference type="PROSITE" id="PS51471">
    <property type="entry name" value="FE2OG_OXY"/>
    <property type="match status" value="1"/>
</dbReference>
<dbReference type="Pfam" id="PF03171">
    <property type="entry name" value="2OG-FeII_Oxy"/>
    <property type="match status" value="1"/>
</dbReference>
<keyword evidence="9" id="KW-1185">Reference proteome</keyword>
<reference evidence="9" key="2">
    <citation type="submission" date="2013-12" db="EMBL/GenBank/DDBJ databases">
        <authorList>
            <person name="Yu Y."/>
            <person name="Lee S."/>
            <person name="de Baynast K."/>
            <person name="Wissotski M."/>
            <person name="Liu L."/>
            <person name="Talag J."/>
            <person name="Goicoechea J."/>
            <person name="Angelova A."/>
            <person name="Jetty R."/>
            <person name="Kudrna D."/>
            <person name="Golser W."/>
            <person name="Rivera L."/>
            <person name="Zhang J."/>
            <person name="Wing R."/>
        </authorList>
    </citation>
    <scope>NUCLEOTIDE SEQUENCE</scope>
</reference>
<dbReference type="Pfam" id="PF14226">
    <property type="entry name" value="DIOX_N"/>
    <property type="match status" value="1"/>
</dbReference>
<dbReference type="GO" id="GO:0046872">
    <property type="term" value="F:metal ion binding"/>
    <property type="evidence" value="ECO:0007669"/>
    <property type="project" value="UniProtKB-KW"/>
</dbReference>
<dbReference type="InterPro" id="IPR044861">
    <property type="entry name" value="IPNS-like_FE2OG_OXY"/>
</dbReference>
<sequence length="370" mass="40132">MESAAERPENLGGSLPVPNVQDLAGRPDDLTPTILRRYLRADPTSTTNIDQVNDGIIPVVDLGRLVAGDEEEASKLRQACEEWGFFQVVNHGISDDTVEEMKRDVTAFFNLPLAAKSAFAQRPGWIEGYGQAFVTSDDQTLDWSDIFFLATQPPSYRDLRFWPPEDGQLITFRRSVERYSAATQRVAGDLLAAMAFNLGLRDAGDMTCLAAAQSMRMNYYPPCPSPAARDRVLGVSPHSDAVGLTLLLQVSPTVAGLQIRRPDGGGGGGWMGVDPIAGALVANAGDVIEVLTNGRYKSIEHRAVVDATRERVSVAAFHSATFGSTYAPLHEMVGDGGVPKYRSITVEDYVRLVVSSKLDGKNIMDAMKVN</sequence>
<dbReference type="PANTHER" id="PTHR47991">
    <property type="entry name" value="OXOGLUTARATE/IRON-DEPENDENT DIOXYGENASE"/>
    <property type="match status" value="1"/>
</dbReference>
<dbReference type="Proteomes" id="UP000032180">
    <property type="component" value="Chromosome 3"/>
</dbReference>
<evidence type="ECO:0000256" key="4">
    <source>
        <dbReference type="ARBA" id="ARBA00023004"/>
    </source>
</evidence>
<dbReference type="GO" id="GO:0016491">
    <property type="term" value="F:oxidoreductase activity"/>
    <property type="evidence" value="ECO:0007669"/>
    <property type="project" value="UniProtKB-KW"/>
</dbReference>
<keyword evidence="3 5" id="KW-0560">Oxidoreductase</keyword>
<keyword evidence="4 5" id="KW-0408">Iron</keyword>
<dbReference type="InterPro" id="IPR027443">
    <property type="entry name" value="IPNS-like_sf"/>
</dbReference>
<dbReference type="Gene3D" id="2.60.120.330">
    <property type="entry name" value="B-lactam Antibiotic, Isopenicillin N Synthase, Chain"/>
    <property type="match status" value="1"/>
</dbReference>
<evidence type="ECO:0000256" key="3">
    <source>
        <dbReference type="ARBA" id="ARBA00023002"/>
    </source>
</evidence>
<evidence type="ECO:0000256" key="2">
    <source>
        <dbReference type="ARBA" id="ARBA00022723"/>
    </source>
</evidence>
<evidence type="ECO:0000256" key="5">
    <source>
        <dbReference type="RuleBase" id="RU003682"/>
    </source>
</evidence>
<comment type="similarity">
    <text evidence="1 5">Belongs to the iron/ascorbate-dependent oxidoreductase family.</text>
</comment>
<reference evidence="8 9" key="1">
    <citation type="submission" date="2012-08" db="EMBL/GenBank/DDBJ databases">
        <title>Oryza genome evolution.</title>
        <authorList>
            <person name="Wing R.A."/>
        </authorList>
    </citation>
    <scope>NUCLEOTIDE SEQUENCE</scope>
</reference>
<evidence type="ECO:0000256" key="1">
    <source>
        <dbReference type="ARBA" id="ARBA00008056"/>
    </source>
</evidence>
<dbReference type="AlphaFoldDB" id="A0A0D9W1K7"/>
<reference evidence="8" key="3">
    <citation type="submission" date="2015-04" db="UniProtKB">
        <authorList>
            <consortium name="EnsemblPlants"/>
        </authorList>
    </citation>
    <scope>IDENTIFICATION</scope>
</reference>
<name>A0A0D9W1K7_9ORYZ</name>
<dbReference type="eggNOG" id="KOG0143">
    <property type="taxonomic scope" value="Eukaryota"/>
</dbReference>
<organism evidence="8 9">
    <name type="scientific">Leersia perrieri</name>
    <dbReference type="NCBI Taxonomy" id="77586"/>
    <lineage>
        <taxon>Eukaryota</taxon>
        <taxon>Viridiplantae</taxon>
        <taxon>Streptophyta</taxon>
        <taxon>Embryophyta</taxon>
        <taxon>Tracheophyta</taxon>
        <taxon>Spermatophyta</taxon>
        <taxon>Magnoliopsida</taxon>
        <taxon>Liliopsida</taxon>
        <taxon>Poales</taxon>
        <taxon>Poaceae</taxon>
        <taxon>BOP clade</taxon>
        <taxon>Oryzoideae</taxon>
        <taxon>Oryzeae</taxon>
        <taxon>Oryzinae</taxon>
        <taxon>Leersia</taxon>
    </lineage>
</organism>
<keyword evidence="2 5" id="KW-0479">Metal-binding</keyword>